<organism evidence="1 2">
    <name type="scientific">Candidatus Pseudobacter hemicellulosilyticus</name>
    <dbReference type="NCBI Taxonomy" id="3121375"/>
    <lineage>
        <taxon>Bacteria</taxon>
        <taxon>Pseudomonadati</taxon>
        <taxon>Bacteroidota</taxon>
        <taxon>Chitinophagia</taxon>
        <taxon>Chitinophagales</taxon>
        <taxon>Chitinophagaceae</taxon>
        <taxon>Pseudobacter</taxon>
    </lineage>
</organism>
<protein>
    <submittedName>
        <fullName evidence="1">Rpn family recombination-promoting nuclease/putative transposase</fullName>
    </submittedName>
</protein>
<dbReference type="Proteomes" id="UP001220610">
    <property type="component" value="Chromosome"/>
</dbReference>
<sequence>MVRTIIDGVPVGGKYADPLSDFGFKVLFGREANKAFLIAFLNDLLKGRKQIVDLKYTRTELHGPQSGYRRSVFDVSCITAQGEQFLIEMQRTYQDCYKDRAVYYTAAYLHELAPRGIRDWDYQLQEVILVSILNFGFADTGPDHYYHWVQLTDADSQRVFYPKLAYVFIELKKFTKTEAQLTTDLDRWLYLLRHMGALEEIPQALQQGIFPSVFAVAAISNLSKEDYMRVTRAMKERWDAYAVRTSAVNEGKREGREEGLKEGKLNGLQEGLQEGLKEGELKAKSAIIKSLLAENFPLARICKLTGVTRDFVRRVKMGLA</sequence>
<accession>A0AAJ5WSQ5</accession>
<reference evidence="1" key="1">
    <citation type="submission" date="2023-03" db="EMBL/GenBank/DDBJ databases">
        <title>Andean soil-derived lignocellulolytic bacterial consortium as a source of novel taxa and putative plastic-active enzymes.</title>
        <authorList>
            <person name="Diaz-Garcia L."/>
            <person name="Chuvochina M."/>
            <person name="Feuerriegel G."/>
            <person name="Bunk B."/>
            <person name="Sproer C."/>
            <person name="Streit W.R."/>
            <person name="Rodriguez L.M."/>
            <person name="Overmann J."/>
            <person name="Jimenez D.J."/>
        </authorList>
    </citation>
    <scope>NUCLEOTIDE SEQUENCE</scope>
    <source>
        <strain evidence="1">MAG 7</strain>
    </source>
</reference>
<dbReference type="Pfam" id="PF12784">
    <property type="entry name" value="PDDEXK_2"/>
    <property type="match status" value="1"/>
</dbReference>
<dbReference type="EMBL" id="CP119311">
    <property type="protein sequence ID" value="WEK36609.1"/>
    <property type="molecule type" value="Genomic_DNA"/>
</dbReference>
<dbReference type="NCBIfam" id="TIGR01784">
    <property type="entry name" value="T_den_put_tspse"/>
    <property type="match status" value="1"/>
</dbReference>
<name>A0AAJ5WSQ5_9BACT</name>
<evidence type="ECO:0000313" key="2">
    <source>
        <dbReference type="Proteomes" id="UP001220610"/>
    </source>
</evidence>
<evidence type="ECO:0000313" key="1">
    <source>
        <dbReference type="EMBL" id="WEK36609.1"/>
    </source>
</evidence>
<dbReference type="InterPro" id="IPR010106">
    <property type="entry name" value="RpnA"/>
</dbReference>
<dbReference type="AlphaFoldDB" id="A0AAJ5WSQ5"/>
<dbReference type="PANTHER" id="PTHR41317:SF1">
    <property type="entry name" value="PD-(D_E)XK NUCLEASE FAMILY TRANSPOSASE"/>
    <property type="match status" value="1"/>
</dbReference>
<proteinExistence type="predicted"/>
<dbReference type="PANTHER" id="PTHR41317">
    <property type="entry name" value="PD-(D_E)XK NUCLEASE FAMILY TRANSPOSASE"/>
    <property type="match status" value="1"/>
</dbReference>
<gene>
    <name evidence="1" type="ORF">P0Y53_03770</name>
</gene>